<reference evidence="1" key="1">
    <citation type="submission" date="2018-05" db="EMBL/GenBank/DDBJ databases">
        <authorList>
            <person name="Lanie J.A."/>
            <person name="Ng W.-L."/>
            <person name="Kazmierczak K.M."/>
            <person name="Andrzejewski T.M."/>
            <person name="Davidsen T.M."/>
            <person name="Wayne K.J."/>
            <person name="Tettelin H."/>
            <person name="Glass J.I."/>
            <person name="Rusch D."/>
            <person name="Podicherti R."/>
            <person name="Tsui H.-C.T."/>
            <person name="Winkler M.E."/>
        </authorList>
    </citation>
    <scope>NUCLEOTIDE SEQUENCE</scope>
</reference>
<dbReference type="Gene3D" id="3.90.25.60">
    <property type="match status" value="1"/>
</dbReference>
<dbReference type="EMBL" id="UINC01164956">
    <property type="protein sequence ID" value="SVD66072.1"/>
    <property type="molecule type" value="Genomic_DNA"/>
</dbReference>
<gene>
    <name evidence="1" type="ORF">METZ01_LOCUS418926</name>
</gene>
<dbReference type="AlphaFoldDB" id="A0A382X4Q4"/>
<sequence length="96" mass="10957">MLRFSHTQDADELLDEDCFLSGPRFFLKSRIRQQENIGNLALANLLKSKDPGYPAHILPLNEMCRKVSIIEVQNGPKRRKMTKAANNGFSVPFQCH</sequence>
<organism evidence="1">
    <name type="scientific">marine metagenome</name>
    <dbReference type="NCBI Taxonomy" id="408172"/>
    <lineage>
        <taxon>unclassified sequences</taxon>
        <taxon>metagenomes</taxon>
        <taxon>ecological metagenomes</taxon>
    </lineage>
</organism>
<proteinExistence type="predicted"/>
<name>A0A382X4Q4_9ZZZZ</name>
<accession>A0A382X4Q4</accession>
<evidence type="ECO:0000313" key="1">
    <source>
        <dbReference type="EMBL" id="SVD66072.1"/>
    </source>
</evidence>
<protein>
    <submittedName>
        <fullName evidence="1">Uncharacterized protein</fullName>
    </submittedName>
</protein>